<keyword evidence="1" id="KW-0547">Nucleotide-binding</keyword>
<organism evidence="1 2">
    <name type="scientific">Saguinus oedipus</name>
    <name type="common">Cotton-top tamarin</name>
    <name type="synonym">Oedipomidas oedipus</name>
    <dbReference type="NCBI Taxonomy" id="9490"/>
    <lineage>
        <taxon>Eukaryota</taxon>
        <taxon>Metazoa</taxon>
        <taxon>Chordata</taxon>
        <taxon>Craniata</taxon>
        <taxon>Vertebrata</taxon>
        <taxon>Euteleostomi</taxon>
        <taxon>Mammalia</taxon>
        <taxon>Eutheria</taxon>
        <taxon>Euarchontoglires</taxon>
        <taxon>Primates</taxon>
        <taxon>Haplorrhini</taxon>
        <taxon>Platyrrhini</taxon>
        <taxon>Cebidae</taxon>
        <taxon>Callitrichinae</taxon>
        <taxon>Saguinus</taxon>
    </lineage>
</organism>
<proteinExistence type="predicted"/>
<accession>A0ABQ9V6Q3</accession>
<dbReference type="PANTHER" id="PTHR18934">
    <property type="entry name" value="ATP-DEPENDENT RNA HELICASE"/>
    <property type="match status" value="1"/>
</dbReference>
<dbReference type="Gene3D" id="3.40.50.300">
    <property type="entry name" value="P-loop containing nucleotide triphosphate hydrolases"/>
    <property type="match status" value="1"/>
</dbReference>
<keyword evidence="1" id="KW-0347">Helicase</keyword>
<keyword evidence="1" id="KW-0067">ATP-binding</keyword>
<evidence type="ECO:0000313" key="2">
    <source>
        <dbReference type="Proteomes" id="UP001266305"/>
    </source>
</evidence>
<dbReference type="PANTHER" id="PTHR18934:SF113">
    <property type="entry name" value="ATP-DEPENDENT RNA HELICASE TDRD9"/>
    <property type="match status" value="1"/>
</dbReference>
<keyword evidence="2" id="KW-1185">Reference proteome</keyword>
<dbReference type="InterPro" id="IPR027417">
    <property type="entry name" value="P-loop_NTPase"/>
</dbReference>
<dbReference type="Gene3D" id="1.20.120.1080">
    <property type="match status" value="1"/>
</dbReference>
<dbReference type="Proteomes" id="UP001266305">
    <property type="component" value="Unassembled WGS sequence"/>
</dbReference>
<sequence length="201" mass="22070">MAVIDFCLTRTLVCDEDTNYQSLRLSWASKTSCNQRKVEEEAQILHSLLAVKGMPGKAAGIPTGRAGRVSRGYCYRLVHKDFWDNSIPDHAVPEMLRCPLGSTILKVKLLDMGEPRALLATALSPPSLGDIERTILLLKEVGALAVSGQREHENPHDGELTFLGRVLAQLPVNQQLGKLIVLGHVFGCLDECLIIGKCEKE</sequence>
<dbReference type="SUPFAM" id="SSF52540">
    <property type="entry name" value="P-loop containing nucleoside triphosphate hydrolases"/>
    <property type="match status" value="1"/>
</dbReference>
<reference evidence="1 2" key="1">
    <citation type="submission" date="2023-05" db="EMBL/GenBank/DDBJ databases">
        <title>B98-5 Cell Line De Novo Hybrid Assembly: An Optical Mapping Approach.</title>
        <authorList>
            <person name="Kananen K."/>
            <person name="Auerbach J.A."/>
            <person name="Kautto E."/>
            <person name="Blachly J.S."/>
        </authorList>
    </citation>
    <scope>NUCLEOTIDE SEQUENCE [LARGE SCALE GENOMIC DNA]</scope>
    <source>
        <strain evidence="1">B95-8</strain>
        <tissue evidence="1">Cell line</tissue>
    </source>
</reference>
<protein>
    <submittedName>
        <fullName evidence="1">ATP-dependent RNA helicase tdrd9</fullName>
    </submittedName>
</protein>
<dbReference type="GO" id="GO:0004386">
    <property type="term" value="F:helicase activity"/>
    <property type="evidence" value="ECO:0007669"/>
    <property type="project" value="UniProtKB-KW"/>
</dbReference>
<name>A0ABQ9V6Q3_SAGOE</name>
<evidence type="ECO:0000313" key="1">
    <source>
        <dbReference type="EMBL" id="KAK2104845.1"/>
    </source>
</evidence>
<dbReference type="EMBL" id="JASSZA010000008">
    <property type="protein sequence ID" value="KAK2104845.1"/>
    <property type="molecule type" value="Genomic_DNA"/>
</dbReference>
<comment type="caution">
    <text evidence="1">The sequence shown here is derived from an EMBL/GenBank/DDBJ whole genome shotgun (WGS) entry which is preliminary data.</text>
</comment>
<keyword evidence="1" id="KW-0378">Hydrolase</keyword>
<gene>
    <name evidence="1" type="primary">TDRD9_4</name>
    <name evidence="1" type="ORF">P7K49_018701</name>
</gene>